<organism evidence="9 14">
    <name type="scientific">Phytophthora fragariae</name>
    <dbReference type="NCBI Taxonomy" id="53985"/>
    <lineage>
        <taxon>Eukaryota</taxon>
        <taxon>Sar</taxon>
        <taxon>Stramenopiles</taxon>
        <taxon>Oomycota</taxon>
        <taxon>Peronosporomycetes</taxon>
        <taxon>Peronosporales</taxon>
        <taxon>Peronosporaceae</taxon>
        <taxon>Phytophthora</taxon>
    </lineage>
</organism>
<dbReference type="GO" id="GO:0030248">
    <property type="term" value="F:cellulose binding"/>
    <property type="evidence" value="ECO:0007669"/>
    <property type="project" value="InterPro"/>
</dbReference>
<feature type="domain" description="CBM1" evidence="3">
    <location>
        <begin position="154"/>
        <end position="228"/>
    </location>
</feature>
<evidence type="ECO:0000313" key="20">
    <source>
        <dbReference type="Proteomes" id="UP000476176"/>
    </source>
</evidence>
<dbReference type="Proteomes" id="UP000460718">
    <property type="component" value="Unassembled WGS sequence"/>
</dbReference>
<dbReference type="Proteomes" id="UP000433483">
    <property type="component" value="Unassembled WGS sequence"/>
</dbReference>
<evidence type="ECO:0000313" key="10">
    <source>
        <dbReference type="EMBL" id="KAE9198652.1"/>
    </source>
</evidence>
<dbReference type="Proteomes" id="UP000476176">
    <property type="component" value="Unassembled WGS sequence"/>
</dbReference>
<feature type="domain" description="CBM1" evidence="3">
    <location>
        <begin position="230"/>
        <end position="264"/>
    </location>
</feature>
<evidence type="ECO:0000313" key="21">
    <source>
        <dbReference type="Proteomes" id="UP000488956"/>
    </source>
</evidence>
<evidence type="ECO:0000259" key="3">
    <source>
        <dbReference type="PROSITE" id="PS51164"/>
    </source>
</evidence>
<evidence type="ECO:0000313" key="8">
    <source>
        <dbReference type="EMBL" id="KAE9114468.1"/>
    </source>
</evidence>
<evidence type="ECO:0000313" key="16">
    <source>
        <dbReference type="Proteomes" id="UP000440367"/>
    </source>
</evidence>
<dbReference type="EMBL" id="QXGC01001651">
    <property type="protein sequence ID" value="KAE9198652.1"/>
    <property type="molecule type" value="Genomic_DNA"/>
</dbReference>
<comment type="caution">
    <text evidence="9">The sequence shown here is derived from an EMBL/GenBank/DDBJ whole genome shotgun (WGS) entry which is preliminary data.</text>
</comment>
<dbReference type="EMBL" id="QXFZ01001695">
    <property type="protein sequence ID" value="KAE9086405.1"/>
    <property type="molecule type" value="Genomic_DNA"/>
</dbReference>
<keyword evidence="14" id="KW-1185">Reference proteome</keyword>
<evidence type="ECO:0000256" key="1">
    <source>
        <dbReference type="ARBA" id="ARBA00022729"/>
    </source>
</evidence>
<dbReference type="EMBL" id="QXFX01001537">
    <property type="protein sequence ID" value="KAE9088652.1"/>
    <property type="molecule type" value="Genomic_DNA"/>
</dbReference>
<dbReference type="GO" id="GO:0005975">
    <property type="term" value="P:carbohydrate metabolic process"/>
    <property type="evidence" value="ECO:0007669"/>
    <property type="project" value="InterPro"/>
</dbReference>
<protein>
    <recommendedName>
        <fullName evidence="3">CBM1 domain-containing protein</fullName>
    </recommendedName>
</protein>
<dbReference type="PROSITE" id="PS51164">
    <property type="entry name" value="CBM1_2"/>
    <property type="match status" value="3"/>
</dbReference>
<dbReference type="Proteomes" id="UP000440367">
    <property type="component" value="Unassembled WGS sequence"/>
</dbReference>
<dbReference type="EMBL" id="QXGD01001605">
    <property type="protein sequence ID" value="KAE9202598.1"/>
    <property type="molecule type" value="Genomic_DNA"/>
</dbReference>
<keyword evidence="1 2" id="KW-0732">Signal</keyword>
<feature type="chain" id="PRO_5036166487" description="CBM1 domain-containing protein" evidence="2">
    <location>
        <begin position="20"/>
        <end position="266"/>
    </location>
</feature>
<dbReference type="Proteomes" id="UP000440732">
    <property type="component" value="Unassembled WGS sequence"/>
</dbReference>
<dbReference type="AlphaFoldDB" id="A0A6A3WLD5"/>
<name>A0A6A3WLD5_9STRA</name>
<evidence type="ECO:0000313" key="15">
    <source>
        <dbReference type="Proteomes" id="UP000437068"/>
    </source>
</evidence>
<dbReference type="Proteomes" id="UP000488956">
    <property type="component" value="Unassembled WGS sequence"/>
</dbReference>
<dbReference type="InterPro" id="IPR035971">
    <property type="entry name" value="CBD_sf"/>
</dbReference>
<dbReference type="EMBL" id="QXGB01001687">
    <property type="protein sequence ID" value="KAE9187002.1"/>
    <property type="molecule type" value="Genomic_DNA"/>
</dbReference>
<evidence type="ECO:0000313" key="6">
    <source>
        <dbReference type="EMBL" id="KAE9086405.1"/>
    </source>
</evidence>
<sequence length="266" mass="29114">MKTFAASAVIAMTLAVTTAGSDSRIHLRMMTSEIEELSPPVVGEWGQCKWIDKQEECEYGLECVVSNDWYGQCLKSVADTWGQCGGDGWTLLCKAGNKCEKKDDWYSQCIPSPDADTKVGEWGQCAWQGYTAACEDNLKCVYSDNSWFGFCVKKQADAYGQCGGYGWSTDCVAGSVCEDQGEAYYQCIPSNDGGSVQEWNQCKWIDSQVNCADGLQCAVLNDWYGQCVKMVADAWGQCGGTNWSGACTDGNTCVKRDDSYSQCVPN</sequence>
<evidence type="ECO:0000313" key="18">
    <source>
        <dbReference type="Proteomes" id="UP000441208"/>
    </source>
</evidence>
<feature type="domain" description="CBM1" evidence="3">
    <location>
        <begin position="76"/>
        <end position="110"/>
    </location>
</feature>
<dbReference type="SUPFAM" id="SSF57180">
    <property type="entry name" value="Cellulose-binding domain"/>
    <property type="match status" value="3"/>
</dbReference>
<evidence type="ECO:0000313" key="14">
    <source>
        <dbReference type="Proteomes" id="UP000433483"/>
    </source>
</evidence>
<dbReference type="EMBL" id="QXGE01001622">
    <property type="protein sequence ID" value="KAE9290260.1"/>
    <property type="molecule type" value="Genomic_DNA"/>
</dbReference>
<evidence type="ECO:0000313" key="9">
    <source>
        <dbReference type="EMBL" id="KAE9187002.1"/>
    </source>
</evidence>
<dbReference type="Proteomes" id="UP000437068">
    <property type="component" value="Unassembled WGS sequence"/>
</dbReference>
<dbReference type="Pfam" id="PF00734">
    <property type="entry name" value="CBM_1"/>
    <property type="match status" value="3"/>
</dbReference>
<evidence type="ECO:0000313" key="13">
    <source>
        <dbReference type="Proteomes" id="UP000429523"/>
    </source>
</evidence>
<dbReference type="EMBL" id="QXGA01001618">
    <property type="protein sequence ID" value="KAE9114468.1"/>
    <property type="molecule type" value="Genomic_DNA"/>
</dbReference>
<evidence type="ECO:0000313" key="5">
    <source>
        <dbReference type="EMBL" id="KAE8987857.1"/>
    </source>
</evidence>
<gene>
    <name evidence="12" type="ORF">PF001_g19680</name>
    <name evidence="11" type="ORF">PF002_g21197</name>
    <name evidence="10" type="ORF">PF004_g19484</name>
    <name evidence="9" type="ORF">PF005_g20620</name>
    <name evidence="8" type="ORF">PF006_g19516</name>
    <name evidence="6" type="ORF">PF007_g20785</name>
    <name evidence="4" type="ORF">PF009_g21654</name>
    <name evidence="7" type="ORF">PF010_g19306</name>
    <name evidence="5" type="ORF">PF011_g19410</name>
</gene>
<dbReference type="EMBL" id="QXFW01001643">
    <property type="protein sequence ID" value="KAE8987857.1"/>
    <property type="molecule type" value="Genomic_DNA"/>
</dbReference>
<proteinExistence type="predicted"/>
<evidence type="ECO:0000313" key="7">
    <source>
        <dbReference type="EMBL" id="KAE9088652.1"/>
    </source>
</evidence>
<evidence type="ECO:0000313" key="11">
    <source>
        <dbReference type="EMBL" id="KAE9202598.1"/>
    </source>
</evidence>
<dbReference type="EMBL" id="QXGF01001723">
    <property type="protein sequence ID" value="KAE8928196.1"/>
    <property type="molecule type" value="Genomic_DNA"/>
</dbReference>
<evidence type="ECO:0000313" key="4">
    <source>
        <dbReference type="EMBL" id="KAE8928196.1"/>
    </source>
</evidence>
<dbReference type="InterPro" id="IPR000254">
    <property type="entry name" value="CBD"/>
</dbReference>
<evidence type="ECO:0000256" key="2">
    <source>
        <dbReference type="SAM" id="SignalP"/>
    </source>
</evidence>
<dbReference type="Proteomes" id="UP000441208">
    <property type="component" value="Unassembled WGS sequence"/>
</dbReference>
<dbReference type="OrthoDB" id="2119228at2759"/>
<feature type="signal peptide" evidence="2">
    <location>
        <begin position="1"/>
        <end position="19"/>
    </location>
</feature>
<dbReference type="SMART" id="SM00236">
    <property type="entry name" value="fCBD"/>
    <property type="match status" value="6"/>
</dbReference>
<dbReference type="GO" id="GO:0005576">
    <property type="term" value="C:extracellular region"/>
    <property type="evidence" value="ECO:0007669"/>
    <property type="project" value="InterPro"/>
</dbReference>
<accession>A0A6A3WLD5</accession>
<evidence type="ECO:0000313" key="17">
    <source>
        <dbReference type="Proteomes" id="UP000440732"/>
    </source>
</evidence>
<evidence type="ECO:0000313" key="12">
    <source>
        <dbReference type="EMBL" id="KAE9290260.1"/>
    </source>
</evidence>
<dbReference type="Proteomes" id="UP000429523">
    <property type="component" value="Unassembled WGS sequence"/>
</dbReference>
<reference evidence="13 14" key="1">
    <citation type="submission" date="2018-08" db="EMBL/GenBank/DDBJ databases">
        <title>Genomic investigation of the strawberry pathogen Phytophthora fragariae indicates pathogenicity is determined by transcriptional variation in three key races.</title>
        <authorList>
            <person name="Adams T.M."/>
            <person name="Armitage A.D."/>
            <person name="Sobczyk M.K."/>
            <person name="Bates H.J."/>
            <person name="Dunwell J.M."/>
            <person name="Nellist C.F."/>
            <person name="Harrison R.J."/>
        </authorList>
    </citation>
    <scope>NUCLEOTIDE SEQUENCE [LARGE SCALE GENOMIC DNA]</scope>
    <source>
        <strain evidence="12 15">A4</strain>
        <strain evidence="11 16">BC-1</strain>
        <strain evidence="10 20">BC-23</strain>
        <strain evidence="9 14">NOV-27</strain>
        <strain evidence="8 17">NOV-5</strain>
        <strain evidence="6 18">NOV-71</strain>
        <strain evidence="4 13">NOV-9</strain>
        <strain evidence="7 21">ONT-3</strain>
        <strain evidence="5 19">SCRP245</strain>
    </source>
</reference>
<evidence type="ECO:0000313" key="19">
    <source>
        <dbReference type="Proteomes" id="UP000460718"/>
    </source>
</evidence>